<sequence length="52" mass="5655">NFVLATSVSTTPIPHRNSYSTTPSRQTRSFPPPTAPGPLNQLRFDPTAMEAV</sequence>
<keyword evidence="3" id="KW-1185">Reference proteome</keyword>
<feature type="compositionally biased region" description="Polar residues" evidence="1">
    <location>
        <begin position="1"/>
        <end position="29"/>
    </location>
</feature>
<protein>
    <submittedName>
        <fullName evidence="2">Uncharacterized protein</fullName>
    </submittedName>
</protein>
<gene>
    <name evidence="2" type="ORF">L873DRAFT_1822097</name>
</gene>
<evidence type="ECO:0000313" key="3">
    <source>
        <dbReference type="Proteomes" id="UP000276215"/>
    </source>
</evidence>
<proteinExistence type="predicted"/>
<dbReference type="AlphaFoldDB" id="A0A3N4IUL1"/>
<dbReference type="Proteomes" id="UP000276215">
    <property type="component" value="Unassembled WGS sequence"/>
</dbReference>
<evidence type="ECO:0000256" key="1">
    <source>
        <dbReference type="SAM" id="MobiDB-lite"/>
    </source>
</evidence>
<reference evidence="2 3" key="1">
    <citation type="journal article" date="2018" name="Nat. Ecol. Evol.">
        <title>Pezizomycetes genomes reveal the molecular basis of ectomycorrhizal truffle lifestyle.</title>
        <authorList>
            <person name="Murat C."/>
            <person name="Payen T."/>
            <person name="Noel B."/>
            <person name="Kuo A."/>
            <person name="Morin E."/>
            <person name="Chen J."/>
            <person name="Kohler A."/>
            <person name="Krizsan K."/>
            <person name="Balestrini R."/>
            <person name="Da Silva C."/>
            <person name="Montanini B."/>
            <person name="Hainaut M."/>
            <person name="Levati E."/>
            <person name="Barry K.W."/>
            <person name="Belfiori B."/>
            <person name="Cichocki N."/>
            <person name="Clum A."/>
            <person name="Dockter R.B."/>
            <person name="Fauchery L."/>
            <person name="Guy J."/>
            <person name="Iotti M."/>
            <person name="Le Tacon F."/>
            <person name="Lindquist E.A."/>
            <person name="Lipzen A."/>
            <person name="Malagnac F."/>
            <person name="Mello A."/>
            <person name="Molinier V."/>
            <person name="Miyauchi S."/>
            <person name="Poulain J."/>
            <person name="Riccioni C."/>
            <person name="Rubini A."/>
            <person name="Sitrit Y."/>
            <person name="Splivallo R."/>
            <person name="Traeger S."/>
            <person name="Wang M."/>
            <person name="Zifcakova L."/>
            <person name="Wipf D."/>
            <person name="Zambonelli A."/>
            <person name="Paolocci F."/>
            <person name="Nowrousian M."/>
            <person name="Ottonello S."/>
            <person name="Baldrian P."/>
            <person name="Spatafora J.W."/>
            <person name="Henrissat B."/>
            <person name="Nagy L.G."/>
            <person name="Aury J.M."/>
            <person name="Wincker P."/>
            <person name="Grigoriev I.V."/>
            <person name="Bonfante P."/>
            <person name="Martin F.M."/>
        </authorList>
    </citation>
    <scope>NUCLEOTIDE SEQUENCE [LARGE SCALE GENOMIC DNA]</scope>
    <source>
        <strain evidence="2 3">120613-1</strain>
    </source>
</reference>
<feature type="non-terminal residue" evidence="2">
    <location>
        <position position="52"/>
    </location>
</feature>
<evidence type="ECO:0000313" key="2">
    <source>
        <dbReference type="EMBL" id="RPA89862.1"/>
    </source>
</evidence>
<feature type="region of interest" description="Disordered" evidence="1">
    <location>
        <begin position="1"/>
        <end position="52"/>
    </location>
</feature>
<feature type="non-terminal residue" evidence="2">
    <location>
        <position position="1"/>
    </location>
</feature>
<organism evidence="2 3">
    <name type="scientific">Choiromyces venosus 120613-1</name>
    <dbReference type="NCBI Taxonomy" id="1336337"/>
    <lineage>
        <taxon>Eukaryota</taxon>
        <taxon>Fungi</taxon>
        <taxon>Dikarya</taxon>
        <taxon>Ascomycota</taxon>
        <taxon>Pezizomycotina</taxon>
        <taxon>Pezizomycetes</taxon>
        <taxon>Pezizales</taxon>
        <taxon>Tuberaceae</taxon>
        <taxon>Choiromyces</taxon>
    </lineage>
</organism>
<name>A0A3N4IUL1_9PEZI</name>
<dbReference type="EMBL" id="ML120552">
    <property type="protein sequence ID" value="RPA89862.1"/>
    <property type="molecule type" value="Genomic_DNA"/>
</dbReference>
<accession>A0A3N4IUL1</accession>